<evidence type="ECO:0000256" key="1">
    <source>
        <dbReference type="SAM" id="MobiDB-lite"/>
    </source>
</evidence>
<dbReference type="AlphaFoldDB" id="A0A8T0E0F0"/>
<dbReference type="EMBL" id="JABXBU010002231">
    <property type="protein sequence ID" value="KAF8764202.1"/>
    <property type="molecule type" value="Genomic_DNA"/>
</dbReference>
<feature type="region of interest" description="Disordered" evidence="1">
    <location>
        <begin position="1"/>
        <end position="51"/>
    </location>
</feature>
<reference evidence="2" key="1">
    <citation type="journal article" date="2020" name="bioRxiv">
        <title>Chromosome-level reference genome of the European wasp spider Argiope bruennichi: a resource for studies on range expansion and evolutionary adaptation.</title>
        <authorList>
            <person name="Sheffer M.M."/>
            <person name="Hoppe A."/>
            <person name="Krehenwinkel H."/>
            <person name="Uhl G."/>
            <person name="Kuss A.W."/>
            <person name="Jensen L."/>
            <person name="Jensen C."/>
            <person name="Gillespie R.G."/>
            <person name="Hoff K.J."/>
            <person name="Prost S."/>
        </authorList>
    </citation>
    <scope>NUCLEOTIDE SEQUENCE</scope>
</reference>
<comment type="caution">
    <text evidence="2">The sequence shown here is derived from an EMBL/GenBank/DDBJ whole genome shotgun (WGS) entry which is preliminary data.</text>
</comment>
<evidence type="ECO:0000313" key="2">
    <source>
        <dbReference type="EMBL" id="KAF8764202.1"/>
    </source>
</evidence>
<proteinExistence type="predicted"/>
<sequence length="95" mass="10243">MSPSSKPPANGITCVDAAPNRGQQTNAHCARSSLEQSRPFNTEEAEGEGGCATVHSIPRQEPTAEANYMQVTSPPLSMLYPHLYARVGPRPDEIH</sequence>
<accession>A0A8T0E0F0</accession>
<dbReference type="Proteomes" id="UP000807504">
    <property type="component" value="Unassembled WGS sequence"/>
</dbReference>
<keyword evidence="3" id="KW-1185">Reference proteome</keyword>
<organism evidence="2 3">
    <name type="scientific">Argiope bruennichi</name>
    <name type="common">Wasp spider</name>
    <name type="synonym">Aranea bruennichi</name>
    <dbReference type="NCBI Taxonomy" id="94029"/>
    <lineage>
        <taxon>Eukaryota</taxon>
        <taxon>Metazoa</taxon>
        <taxon>Ecdysozoa</taxon>
        <taxon>Arthropoda</taxon>
        <taxon>Chelicerata</taxon>
        <taxon>Arachnida</taxon>
        <taxon>Araneae</taxon>
        <taxon>Araneomorphae</taxon>
        <taxon>Entelegynae</taxon>
        <taxon>Araneoidea</taxon>
        <taxon>Araneidae</taxon>
        <taxon>Argiope</taxon>
    </lineage>
</organism>
<protein>
    <submittedName>
        <fullName evidence="2">Uncharacterized protein</fullName>
    </submittedName>
</protein>
<evidence type="ECO:0000313" key="3">
    <source>
        <dbReference type="Proteomes" id="UP000807504"/>
    </source>
</evidence>
<reference evidence="2" key="2">
    <citation type="submission" date="2020-06" db="EMBL/GenBank/DDBJ databases">
        <authorList>
            <person name="Sheffer M."/>
        </authorList>
    </citation>
    <scope>NUCLEOTIDE SEQUENCE</scope>
</reference>
<name>A0A8T0E0F0_ARGBR</name>
<feature type="compositionally biased region" description="Polar residues" evidence="1">
    <location>
        <begin position="21"/>
        <end position="40"/>
    </location>
</feature>
<gene>
    <name evidence="2" type="ORF">HNY73_022301</name>
</gene>